<reference evidence="2 3" key="1">
    <citation type="submission" date="2014-04" db="EMBL/GenBank/DDBJ databases">
        <authorList>
            <consortium name="DOE Joint Genome Institute"/>
            <person name="Kuo A."/>
            <person name="Martino E."/>
            <person name="Perotto S."/>
            <person name="Kohler A."/>
            <person name="Nagy L.G."/>
            <person name="Floudas D."/>
            <person name="Copeland A."/>
            <person name="Barry K.W."/>
            <person name="Cichocki N."/>
            <person name="Veneault-Fourrey C."/>
            <person name="LaButti K."/>
            <person name="Lindquist E.A."/>
            <person name="Lipzen A."/>
            <person name="Lundell T."/>
            <person name="Morin E."/>
            <person name="Murat C."/>
            <person name="Sun H."/>
            <person name="Tunlid A."/>
            <person name="Henrissat B."/>
            <person name="Grigoriev I.V."/>
            <person name="Hibbett D.S."/>
            <person name="Martin F."/>
            <person name="Nordberg H.P."/>
            <person name="Cantor M.N."/>
            <person name="Hua S.X."/>
        </authorList>
    </citation>
    <scope>NUCLEOTIDE SEQUENCE [LARGE SCALE GENOMIC DNA]</scope>
    <source>
        <strain evidence="2 3">Zn</strain>
    </source>
</reference>
<reference evidence="3" key="2">
    <citation type="submission" date="2015-01" db="EMBL/GenBank/DDBJ databases">
        <title>Evolutionary Origins and Diversification of the Mycorrhizal Mutualists.</title>
        <authorList>
            <consortium name="DOE Joint Genome Institute"/>
            <consortium name="Mycorrhizal Genomics Consortium"/>
            <person name="Kohler A."/>
            <person name="Kuo A."/>
            <person name="Nagy L.G."/>
            <person name="Floudas D."/>
            <person name="Copeland A."/>
            <person name="Barry K.W."/>
            <person name="Cichocki N."/>
            <person name="Veneault-Fourrey C."/>
            <person name="LaButti K."/>
            <person name="Lindquist E.A."/>
            <person name="Lipzen A."/>
            <person name="Lundell T."/>
            <person name="Morin E."/>
            <person name="Murat C."/>
            <person name="Riley R."/>
            <person name="Ohm R."/>
            <person name="Sun H."/>
            <person name="Tunlid A."/>
            <person name="Henrissat B."/>
            <person name="Grigoriev I.V."/>
            <person name="Hibbett D.S."/>
            <person name="Martin F."/>
        </authorList>
    </citation>
    <scope>NUCLEOTIDE SEQUENCE [LARGE SCALE GENOMIC DNA]</scope>
    <source>
        <strain evidence="3">Zn</strain>
    </source>
</reference>
<sequence>MGALQKWWRRMSSRGRESMGYNEHHHHRRGEWGLDGRRPGPAHSRETHPAFFVPPLPSTLTRRPLPLCVTLEGSAQVDATDENRFPQSYLRSPAQRGSHRPPLDSALAPRQPRRPERLRTCEHFIDGRRSPISSTGHQRWPGPSLATTLLAPQRPRRAVAGPSWDRAGPPAAGTRKDPRPGSACTSKKPPGEKEAWFVQPGGIPIIIDHLAIIGAEGEESISSRFGLFERLYSPSPHWRERERCDGYPIRAPSQIISGRDSRYRIALPIALPPGR</sequence>
<accession>A0A0C3HFD1</accession>
<feature type="region of interest" description="Disordered" evidence="1">
    <location>
        <begin position="158"/>
        <end position="193"/>
    </location>
</feature>
<evidence type="ECO:0000313" key="3">
    <source>
        <dbReference type="Proteomes" id="UP000054321"/>
    </source>
</evidence>
<feature type="compositionally biased region" description="Basic and acidic residues" evidence="1">
    <location>
        <begin position="30"/>
        <end position="48"/>
    </location>
</feature>
<evidence type="ECO:0000313" key="2">
    <source>
        <dbReference type="EMBL" id="KIN01855.1"/>
    </source>
</evidence>
<name>A0A0C3HFD1_OIDMZ</name>
<evidence type="ECO:0000256" key="1">
    <source>
        <dbReference type="SAM" id="MobiDB-lite"/>
    </source>
</evidence>
<feature type="region of interest" description="Disordered" evidence="1">
    <location>
        <begin position="127"/>
        <end position="146"/>
    </location>
</feature>
<dbReference type="Proteomes" id="UP000054321">
    <property type="component" value="Unassembled WGS sequence"/>
</dbReference>
<dbReference type="EMBL" id="KN832875">
    <property type="protein sequence ID" value="KIN01855.1"/>
    <property type="molecule type" value="Genomic_DNA"/>
</dbReference>
<keyword evidence="3" id="KW-1185">Reference proteome</keyword>
<gene>
    <name evidence="2" type="ORF">OIDMADRAFT_27993</name>
</gene>
<organism evidence="2 3">
    <name type="scientific">Oidiodendron maius (strain Zn)</name>
    <dbReference type="NCBI Taxonomy" id="913774"/>
    <lineage>
        <taxon>Eukaryota</taxon>
        <taxon>Fungi</taxon>
        <taxon>Dikarya</taxon>
        <taxon>Ascomycota</taxon>
        <taxon>Pezizomycotina</taxon>
        <taxon>Leotiomycetes</taxon>
        <taxon>Leotiomycetes incertae sedis</taxon>
        <taxon>Myxotrichaceae</taxon>
        <taxon>Oidiodendron</taxon>
    </lineage>
</organism>
<dbReference type="HOGENOM" id="CLU_1012287_0_0_1"/>
<proteinExistence type="predicted"/>
<dbReference type="AlphaFoldDB" id="A0A0C3HFD1"/>
<dbReference type="InParanoid" id="A0A0C3HFD1"/>
<feature type="region of interest" description="Disordered" evidence="1">
    <location>
        <begin position="90"/>
        <end position="117"/>
    </location>
</feature>
<feature type="region of interest" description="Disordered" evidence="1">
    <location>
        <begin position="14"/>
        <end position="55"/>
    </location>
</feature>
<protein>
    <submittedName>
        <fullName evidence="2">Uncharacterized protein</fullName>
    </submittedName>
</protein>